<keyword evidence="13" id="KW-1185">Reference proteome</keyword>
<comment type="similarity">
    <text evidence="9">Belongs to the Lhr helicase family. Lhr-Core subfamily.</text>
</comment>
<dbReference type="InterPro" id="IPR014001">
    <property type="entry name" value="Helicase_ATP-bd"/>
</dbReference>
<dbReference type="Gene3D" id="3.40.50.300">
    <property type="entry name" value="P-loop containing nucleotide triphosphate hydrolases"/>
    <property type="match status" value="2"/>
</dbReference>
<dbReference type="GO" id="GO:0016887">
    <property type="term" value="F:ATP hydrolysis activity"/>
    <property type="evidence" value="ECO:0007669"/>
    <property type="project" value="TreeGrafter"/>
</dbReference>
<dbReference type="Pfam" id="PF00270">
    <property type="entry name" value="DEAD"/>
    <property type="match status" value="1"/>
</dbReference>
<dbReference type="SMART" id="SM00490">
    <property type="entry name" value="HELICc"/>
    <property type="match status" value="1"/>
</dbReference>
<evidence type="ECO:0000256" key="6">
    <source>
        <dbReference type="ARBA" id="ARBA00023125"/>
    </source>
</evidence>
<dbReference type="SUPFAM" id="SSF52540">
    <property type="entry name" value="P-loop containing nucleoside triphosphate hydrolases"/>
    <property type="match status" value="1"/>
</dbReference>
<evidence type="ECO:0000313" key="13">
    <source>
        <dbReference type="Proteomes" id="UP000585665"/>
    </source>
</evidence>
<dbReference type="Proteomes" id="UP000585665">
    <property type="component" value="Unassembled WGS sequence"/>
</dbReference>
<evidence type="ECO:0000256" key="1">
    <source>
        <dbReference type="ARBA" id="ARBA00022741"/>
    </source>
</evidence>
<dbReference type="InterPro" id="IPR017170">
    <property type="entry name" value="Lhr-like"/>
</dbReference>
<keyword evidence="6" id="KW-0238">DNA-binding</keyword>
<evidence type="ECO:0000256" key="9">
    <source>
        <dbReference type="ARBA" id="ARBA00093467"/>
    </source>
</evidence>
<proteinExistence type="inferred from homology"/>
<keyword evidence="3" id="KW-0378">Hydrolase</keyword>
<dbReference type="EMBL" id="JABXXR010000022">
    <property type="protein sequence ID" value="NVN39939.1"/>
    <property type="molecule type" value="Genomic_DNA"/>
</dbReference>
<dbReference type="NCBIfam" id="TIGR04121">
    <property type="entry name" value="DEXH_lig_assoc"/>
    <property type="match status" value="1"/>
</dbReference>
<sequence>MTEPLPAAFRTWFTAQGWHPHPHQLAMLEAARAGESALLIAPTGGGKTLAGFLPSFVALSESPQPGLHTVYVAPLKALTANIAEAMTRLIDEAALDLRLDVRTGDTPSSRRARQARTPPQVLLTTPESLSLMLSWPEAATLFAGVRTLIIDEVHALAGTKRGDQLALCAERLSTLAPGLRRVGLSATVAHPQAMAAYVAGGAPGGARIVRAGAGVAPEIALILPDGPIPWAGHMGLASATAILRQIERAKVTIVFVNSRAQAELLFQELWKINDRNLPIGLHHGSLDLARRSRIEAAMAAGDLRAVIATSSLDLGIDWGDVEQIIQVGAPREAARLAQRIGRANHRMDRPSRAFLAPANRFEVLESIAAREAVLAHELDGEPPGPGALDVLAQHMLLTACHGPFLPDPLFAEVCRAAPYRALDRGHFDEVLGFVETGGYALRAYEEHKRLQRDSLGRMWVRTEAIARTARMNIGTIVDTPRIRVRTRRGKDIGDVDEYFASTLVPGDTFFLGGEVVEFLSLRETTVMVAHAASRTPRVPVYGGNRLSMSRGLAGRVRDLIHDRSRWDGLPRDVRIWLEAQATRSVLPAPDRLLVETFVRQKRWYLVAYGFEGRNAHQTLGLLATRLLEETGAAPLGFVATDDALACWSVREPTDIAALFSPRLLEGDLAEWMAESAVMRRAFREVAVISGLTERQLPGRTKTGRQMTASSDLLYDVLRRYDPDHVLLRATRQDAERGLTSFDRIEALVARVQGRIDHRRLDRVSPLAVPVLLELGRNRIKGGEGEDLLLEEIESLVREAGLP</sequence>
<feature type="domain" description="Helicase C-terminal" evidence="11">
    <location>
        <begin position="238"/>
        <end position="389"/>
    </location>
</feature>
<dbReference type="GO" id="GO:0006281">
    <property type="term" value="P:DNA repair"/>
    <property type="evidence" value="ECO:0007669"/>
    <property type="project" value="UniProtKB-KW"/>
</dbReference>
<evidence type="ECO:0000256" key="2">
    <source>
        <dbReference type="ARBA" id="ARBA00022763"/>
    </source>
</evidence>
<evidence type="ECO:0000259" key="11">
    <source>
        <dbReference type="PROSITE" id="PS51194"/>
    </source>
</evidence>
<evidence type="ECO:0000259" key="10">
    <source>
        <dbReference type="PROSITE" id="PS51192"/>
    </source>
</evidence>
<dbReference type="GO" id="GO:0016874">
    <property type="term" value="F:ligase activity"/>
    <property type="evidence" value="ECO:0007669"/>
    <property type="project" value="UniProtKB-KW"/>
</dbReference>
<dbReference type="InterPro" id="IPR013701">
    <property type="entry name" value="Lhr-like_DEAD/DEAH_assoc"/>
</dbReference>
<dbReference type="Pfam" id="PF00271">
    <property type="entry name" value="Helicase_C"/>
    <property type="match status" value="1"/>
</dbReference>
<dbReference type="PANTHER" id="PTHR47962">
    <property type="entry name" value="ATP-DEPENDENT HELICASE LHR-RELATED-RELATED"/>
    <property type="match status" value="1"/>
</dbReference>
<dbReference type="InterPro" id="IPR027417">
    <property type="entry name" value="P-loop_NTPase"/>
</dbReference>
<keyword evidence="8" id="KW-0413">Isomerase</keyword>
<name>A0A850PB82_9PROT</name>
<keyword evidence="4" id="KW-0347">Helicase</keyword>
<dbReference type="InterPro" id="IPR011545">
    <property type="entry name" value="DEAD/DEAH_box_helicase_dom"/>
</dbReference>
<keyword evidence="1" id="KW-0547">Nucleotide-binding</keyword>
<dbReference type="PIRSF" id="PIRSF037307">
    <property type="entry name" value="Lhr-like_helic_prd"/>
    <property type="match status" value="1"/>
</dbReference>
<feature type="domain" description="Helicase ATP-binding" evidence="10">
    <location>
        <begin position="28"/>
        <end position="187"/>
    </location>
</feature>
<dbReference type="GO" id="GO:0003677">
    <property type="term" value="F:DNA binding"/>
    <property type="evidence" value="ECO:0007669"/>
    <property type="project" value="UniProtKB-KW"/>
</dbReference>
<dbReference type="SMART" id="SM00487">
    <property type="entry name" value="DEXDc"/>
    <property type="match status" value="1"/>
</dbReference>
<dbReference type="GO" id="GO:0005524">
    <property type="term" value="F:ATP binding"/>
    <property type="evidence" value="ECO:0007669"/>
    <property type="project" value="UniProtKB-KW"/>
</dbReference>
<keyword evidence="5" id="KW-0067">ATP-binding</keyword>
<dbReference type="PANTHER" id="PTHR47962:SF3">
    <property type="entry name" value="LARGE ATP-DEPENDENT HELICASE-RELATED PROTEIN"/>
    <property type="match status" value="1"/>
</dbReference>
<dbReference type="Pfam" id="PF19306">
    <property type="entry name" value="WHD_Lhr"/>
    <property type="match status" value="1"/>
</dbReference>
<organism evidence="12 13">
    <name type="scientific">Ameyamaea chiangmaiensis</name>
    <dbReference type="NCBI Taxonomy" id="442969"/>
    <lineage>
        <taxon>Bacteria</taxon>
        <taxon>Pseudomonadati</taxon>
        <taxon>Pseudomonadota</taxon>
        <taxon>Alphaproteobacteria</taxon>
        <taxon>Acetobacterales</taxon>
        <taxon>Acetobacteraceae</taxon>
        <taxon>Ameyamaea</taxon>
    </lineage>
</organism>
<dbReference type="InterPro" id="IPR001650">
    <property type="entry name" value="Helicase_C-like"/>
</dbReference>
<accession>A0A850PB82</accession>
<dbReference type="Pfam" id="PF08494">
    <property type="entry name" value="DEAD_assoc"/>
    <property type="match status" value="1"/>
</dbReference>
<dbReference type="RefSeq" id="WP_176612918.1">
    <property type="nucleotide sequence ID" value="NZ_JABXXR010000022.1"/>
</dbReference>
<evidence type="ECO:0000256" key="5">
    <source>
        <dbReference type="ARBA" id="ARBA00022840"/>
    </source>
</evidence>
<dbReference type="PROSITE" id="PS51192">
    <property type="entry name" value="HELICASE_ATP_BIND_1"/>
    <property type="match status" value="1"/>
</dbReference>
<dbReference type="GO" id="GO:0004386">
    <property type="term" value="F:helicase activity"/>
    <property type="evidence" value="ECO:0007669"/>
    <property type="project" value="UniProtKB-KW"/>
</dbReference>
<evidence type="ECO:0000256" key="3">
    <source>
        <dbReference type="ARBA" id="ARBA00022801"/>
    </source>
</evidence>
<dbReference type="AlphaFoldDB" id="A0A850PB82"/>
<keyword evidence="12" id="KW-0436">Ligase</keyword>
<reference evidence="12 13" key="1">
    <citation type="submission" date="2020-06" db="EMBL/GenBank/DDBJ databases">
        <title>Description of novel acetic acid bacteria.</title>
        <authorList>
            <person name="Sombolestani A."/>
        </authorList>
    </citation>
    <scope>NUCLEOTIDE SEQUENCE [LARGE SCALE GENOMIC DNA]</scope>
    <source>
        <strain evidence="12 13">LMG 27010</strain>
    </source>
</reference>
<keyword evidence="2" id="KW-0227">DNA damage</keyword>
<gene>
    <name evidence="12" type="ORF">HUK82_05100</name>
</gene>
<evidence type="ECO:0000256" key="7">
    <source>
        <dbReference type="ARBA" id="ARBA00023204"/>
    </source>
</evidence>
<protein>
    <submittedName>
        <fullName evidence="12">Ligase-associated DNA damage response DEXH box helicase</fullName>
    </submittedName>
</protein>
<dbReference type="InterPro" id="IPR026362">
    <property type="entry name" value="DEXH_lig_assoc"/>
</dbReference>
<dbReference type="InterPro" id="IPR052511">
    <property type="entry name" value="ATP-dep_Helicase"/>
</dbReference>
<evidence type="ECO:0000256" key="8">
    <source>
        <dbReference type="ARBA" id="ARBA00023235"/>
    </source>
</evidence>
<evidence type="ECO:0000256" key="4">
    <source>
        <dbReference type="ARBA" id="ARBA00022806"/>
    </source>
</evidence>
<dbReference type="PROSITE" id="PS51194">
    <property type="entry name" value="HELICASE_CTER"/>
    <property type="match status" value="1"/>
</dbReference>
<dbReference type="InterPro" id="IPR045628">
    <property type="entry name" value="Lhr_WH_dom"/>
</dbReference>
<comment type="caution">
    <text evidence="12">The sequence shown here is derived from an EMBL/GenBank/DDBJ whole genome shotgun (WGS) entry which is preliminary data.</text>
</comment>
<evidence type="ECO:0000313" key="12">
    <source>
        <dbReference type="EMBL" id="NVN39939.1"/>
    </source>
</evidence>
<keyword evidence="7" id="KW-0234">DNA repair</keyword>